<sequence length="145" mass="16273">MGSLKLLALSSTSSQRYHPCITNNKLRLRLKHTVKIFLSSSLSPSSRSAISLLPLVFQEHSDVSTLDVLVGSLGQQKMAFMFKGRGALPRHWHNRPLTTNLIKANCKWKSSVFSADIQEWYLADLNTYKLLTGTGHGVFYKLIPN</sequence>
<proteinExistence type="predicted"/>
<organism evidence="1 2">
    <name type="scientific">Grifola frondosa</name>
    <name type="common">Maitake</name>
    <name type="synonym">Polyporus frondosus</name>
    <dbReference type="NCBI Taxonomy" id="5627"/>
    <lineage>
        <taxon>Eukaryota</taxon>
        <taxon>Fungi</taxon>
        <taxon>Dikarya</taxon>
        <taxon>Basidiomycota</taxon>
        <taxon>Agaricomycotina</taxon>
        <taxon>Agaricomycetes</taxon>
        <taxon>Polyporales</taxon>
        <taxon>Grifolaceae</taxon>
        <taxon>Grifola</taxon>
    </lineage>
</organism>
<dbReference type="Proteomes" id="UP000092993">
    <property type="component" value="Unassembled WGS sequence"/>
</dbReference>
<keyword evidence="2" id="KW-1185">Reference proteome</keyword>
<comment type="caution">
    <text evidence="1">The sequence shown here is derived from an EMBL/GenBank/DDBJ whole genome shotgun (WGS) entry which is preliminary data.</text>
</comment>
<evidence type="ECO:0000313" key="2">
    <source>
        <dbReference type="Proteomes" id="UP000092993"/>
    </source>
</evidence>
<gene>
    <name evidence="1" type="ORF">A0H81_11637</name>
</gene>
<evidence type="ECO:0000313" key="1">
    <source>
        <dbReference type="EMBL" id="OBZ68513.1"/>
    </source>
</evidence>
<dbReference type="AlphaFoldDB" id="A0A1C7LUS6"/>
<accession>A0A1C7LUS6</accession>
<reference evidence="1 2" key="1">
    <citation type="submission" date="2016-03" db="EMBL/GenBank/DDBJ databases">
        <title>Whole genome sequencing of Grifola frondosa 9006-11.</title>
        <authorList>
            <person name="Min B."/>
            <person name="Park H."/>
            <person name="Kim J.-G."/>
            <person name="Cho H."/>
            <person name="Oh Y.-L."/>
            <person name="Kong W.-S."/>
            <person name="Choi I.-G."/>
        </authorList>
    </citation>
    <scope>NUCLEOTIDE SEQUENCE [LARGE SCALE GENOMIC DNA]</scope>
    <source>
        <strain evidence="1 2">9006-11</strain>
    </source>
</reference>
<name>A0A1C7LUS6_GRIFR</name>
<protein>
    <submittedName>
        <fullName evidence="1">Uncharacterized protein</fullName>
    </submittedName>
</protein>
<dbReference type="EMBL" id="LUGG01000020">
    <property type="protein sequence ID" value="OBZ68513.1"/>
    <property type="molecule type" value="Genomic_DNA"/>
</dbReference>